<organism evidence="1 2">
    <name type="scientific">Streptomyces niphimycinicus</name>
    <dbReference type="NCBI Taxonomy" id="2842201"/>
    <lineage>
        <taxon>Bacteria</taxon>
        <taxon>Bacillati</taxon>
        <taxon>Actinomycetota</taxon>
        <taxon>Actinomycetes</taxon>
        <taxon>Kitasatosporales</taxon>
        <taxon>Streptomycetaceae</taxon>
        <taxon>Streptomyces</taxon>
    </lineage>
</organism>
<accession>A0ABS6CFV5</accession>
<sequence>MEKEAVPVLALDLRNGCAHQAAGETGQPNVRAAPEMREGFRYDGTVLDEGNAFPVCRSVKTLIAAQFERLT</sequence>
<evidence type="ECO:0000313" key="2">
    <source>
        <dbReference type="Proteomes" id="UP000720508"/>
    </source>
</evidence>
<reference evidence="1 2" key="1">
    <citation type="submission" date="2021-06" db="EMBL/GenBank/DDBJ databases">
        <authorList>
            <person name="Pan X."/>
        </authorList>
    </citation>
    <scope>NUCLEOTIDE SEQUENCE [LARGE SCALE GENOMIC DNA]</scope>
    <source>
        <strain evidence="1 2">4503</strain>
    </source>
</reference>
<comment type="caution">
    <text evidence="1">The sequence shown here is derived from an EMBL/GenBank/DDBJ whole genome shotgun (WGS) entry which is preliminary data.</text>
</comment>
<dbReference type="RefSeq" id="WP_216342820.1">
    <property type="nucleotide sequence ID" value="NZ_JAHLEM010000174.1"/>
</dbReference>
<keyword evidence="2" id="KW-1185">Reference proteome</keyword>
<gene>
    <name evidence="1" type="ORF">KN815_17280</name>
</gene>
<proteinExistence type="predicted"/>
<name>A0ABS6CFV5_9ACTN</name>
<protein>
    <submittedName>
        <fullName evidence="1">Uncharacterized protein</fullName>
    </submittedName>
</protein>
<dbReference type="EMBL" id="JAHLEM010000174">
    <property type="protein sequence ID" value="MBU3865757.1"/>
    <property type="molecule type" value="Genomic_DNA"/>
</dbReference>
<evidence type="ECO:0000313" key="1">
    <source>
        <dbReference type="EMBL" id="MBU3865757.1"/>
    </source>
</evidence>
<dbReference type="Proteomes" id="UP000720508">
    <property type="component" value="Unassembled WGS sequence"/>
</dbReference>